<dbReference type="Proteomes" id="UP000613113">
    <property type="component" value="Unassembled WGS sequence"/>
</dbReference>
<dbReference type="InterPro" id="IPR016755">
    <property type="entry name" value="UCP019302"/>
</dbReference>
<protein>
    <submittedName>
        <fullName evidence="1">DUF2322 family protein</fullName>
    </submittedName>
</protein>
<reference evidence="1 2" key="1">
    <citation type="submission" date="2020-08" db="EMBL/GenBank/DDBJ databases">
        <title>Novel species isolated from subtropical streams in China.</title>
        <authorList>
            <person name="Lu H."/>
        </authorList>
    </citation>
    <scope>NUCLEOTIDE SEQUENCE [LARGE SCALE GENOMIC DNA]</scope>
    <source>
        <strain evidence="1 2">FT31W</strain>
    </source>
</reference>
<gene>
    <name evidence="1" type="ORF">H8K27_03280</name>
</gene>
<keyword evidence="2" id="KW-1185">Reference proteome</keyword>
<dbReference type="PIRSF" id="PIRSF019302">
    <property type="entry name" value="UCP019302"/>
    <property type="match status" value="1"/>
</dbReference>
<dbReference type="RefSeq" id="WP_186861757.1">
    <property type="nucleotide sequence ID" value="NZ_JACOGC010000001.1"/>
</dbReference>
<organism evidence="1 2">
    <name type="scientific">Undibacterium griseum</name>
    <dbReference type="NCBI Taxonomy" id="2762295"/>
    <lineage>
        <taxon>Bacteria</taxon>
        <taxon>Pseudomonadati</taxon>
        <taxon>Pseudomonadota</taxon>
        <taxon>Betaproteobacteria</taxon>
        <taxon>Burkholderiales</taxon>
        <taxon>Oxalobacteraceae</taxon>
        <taxon>Undibacterium</taxon>
    </lineage>
</organism>
<comment type="caution">
    <text evidence="1">The sequence shown here is derived from an EMBL/GenBank/DDBJ whole genome shotgun (WGS) entry which is preliminary data.</text>
</comment>
<name>A0ABR6YJR8_9BURK</name>
<accession>A0ABR6YJR8</accession>
<sequence length="109" mass="11667">MQFTEILATLPAIDHIAALELSNDEGLVTRLENKPGTAGSVRVYHALTQEFGRINAAAATKGLTLYAEHTADAKAFPGKHPNIDRLLALSATTSVNADNQSLSVRLITR</sequence>
<dbReference type="Pfam" id="PF10084">
    <property type="entry name" value="DUF2322"/>
    <property type="match status" value="1"/>
</dbReference>
<dbReference type="EMBL" id="JACOGC010000001">
    <property type="protein sequence ID" value="MBC3884145.1"/>
    <property type="molecule type" value="Genomic_DNA"/>
</dbReference>
<proteinExistence type="predicted"/>
<evidence type="ECO:0000313" key="2">
    <source>
        <dbReference type="Proteomes" id="UP000613113"/>
    </source>
</evidence>
<evidence type="ECO:0000313" key="1">
    <source>
        <dbReference type="EMBL" id="MBC3884145.1"/>
    </source>
</evidence>